<dbReference type="PANTHER" id="PTHR35377">
    <property type="entry name" value="ANTITOXIN VAPB49-RELATED-RELATED"/>
    <property type="match status" value="1"/>
</dbReference>
<protein>
    <recommendedName>
        <fullName evidence="2">Antitoxin</fullName>
    </recommendedName>
</protein>
<dbReference type="Pfam" id="PF02604">
    <property type="entry name" value="PhdYeFM_antitox"/>
    <property type="match status" value="1"/>
</dbReference>
<organism evidence="3 4">
    <name type="scientific">Pararoseomonas baculiformis</name>
    <dbReference type="NCBI Taxonomy" id="2820812"/>
    <lineage>
        <taxon>Bacteria</taxon>
        <taxon>Pseudomonadati</taxon>
        <taxon>Pseudomonadota</taxon>
        <taxon>Alphaproteobacteria</taxon>
        <taxon>Acetobacterales</taxon>
        <taxon>Acetobacteraceae</taxon>
        <taxon>Pararoseomonas</taxon>
    </lineage>
</organism>
<sequence>METVNIHAAKTQLSRLVDAAAAGQEVVIARAGRPVARLVPLASPVTKPRRVLGALAARPRVPADFDAPLPDAVLDTFEGR</sequence>
<evidence type="ECO:0000256" key="2">
    <source>
        <dbReference type="RuleBase" id="RU362080"/>
    </source>
</evidence>
<dbReference type="NCBIfam" id="TIGR01552">
    <property type="entry name" value="phd_fam"/>
    <property type="match status" value="1"/>
</dbReference>
<dbReference type="EMBL" id="JAGIZB010000029">
    <property type="protein sequence ID" value="MBP0447262.1"/>
    <property type="molecule type" value="Genomic_DNA"/>
</dbReference>
<dbReference type="RefSeq" id="WP_209381533.1">
    <property type="nucleotide sequence ID" value="NZ_JAGIZB010000029.1"/>
</dbReference>
<reference evidence="3 4" key="1">
    <citation type="submission" date="2021-03" db="EMBL/GenBank/DDBJ databases">
        <authorList>
            <person name="So Y."/>
        </authorList>
    </citation>
    <scope>NUCLEOTIDE SEQUENCE [LARGE SCALE GENOMIC DNA]</scope>
    <source>
        <strain evidence="3 4">SSH11</strain>
    </source>
</reference>
<dbReference type="Gene3D" id="3.40.1620.10">
    <property type="entry name" value="YefM-like domain"/>
    <property type="match status" value="1"/>
</dbReference>
<dbReference type="InterPro" id="IPR051416">
    <property type="entry name" value="phD-YefM_TA_antitoxins"/>
</dbReference>
<evidence type="ECO:0000313" key="3">
    <source>
        <dbReference type="EMBL" id="MBP0447262.1"/>
    </source>
</evidence>
<keyword evidence="4" id="KW-1185">Reference proteome</keyword>
<comment type="caution">
    <text evidence="3">The sequence shown here is derived from an EMBL/GenBank/DDBJ whole genome shotgun (WGS) entry which is preliminary data.</text>
</comment>
<evidence type="ECO:0000313" key="4">
    <source>
        <dbReference type="Proteomes" id="UP000681594"/>
    </source>
</evidence>
<dbReference type="InterPro" id="IPR006442">
    <property type="entry name" value="Antitoxin_Phd/YefM"/>
</dbReference>
<name>A0ABS4AJQ0_9PROT</name>
<comment type="similarity">
    <text evidence="1 2">Belongs to the phD/YefM antitoxin family.</text>
</comment>
<dbReference type="SUPFAM" id="SSF143120">
    <property type="entry name" value="YefM-like"/>
    <property type="match status" value="1"/>
</dbReference>
<comment type="function">
    <text evidence="2">Antitoxin component of a type II toxin-antitoxin (TA) system.</text>
</comment>
<dbReference type="InterPro" id="IPR036165">
    <property type="entry name" value="YefM-like_sf"/>
</dbReference>
<proteinExistence type="inferred from homology"/>
<gene>
    <name evidence="3" type="ORF">J8J14_21040</name>
</gene>
<accession>A0ABS4AJQ0</accession>
<dbReference type="Proteomes" id="UP000681594">
    <property type="component" value="Unassembled WGS sequence"/>
</dbReference>
<evidence type="ECO:0000256" key="1">
    <source>
        <dbReference type="ARBA" id="ARBA00009981"/>
    </source>
</evidence>